<feature type="region of interest" description="Disordered" evidence="1">
    <location>
        <begin position="1"/>
        <end position="22"/>
    </location>
</feature>
<gene>
    <name evidence="2" type="ORF">EYF80_014437</name>
</gene>
<dbReference type="EMBL" id="SRLO01000104">
    <property type="protein sequence ID" value="TNN75390.1"/>
    <property type="molecule type" value="Genomic_DNA"/>
</dbReference>
<sequence length="116" mass="12232">MRGREPRTAASPKPLAPSIQLDSDASMCVATATEQEDEAEAEALLSSITSDTSTCRSQLGSPAMPVTSCFVISGPHPAEEEDNHLTLMLTPAQPSLVSSSAPLRRGTVHFHSLEVS</sequence>
<keyword evidence="3" id="KW-1185">Reference proteome</keyword>
<comment type="caution">
    <text evidence="2">The sequence shown here is derived from an EMBL/GenBank/DDBJ whole genome shotgun (WGS) entry which is preliminary data.</text>
</comment>
<reference evidence="2 3" key="1">
    <citation type="submission" date="2019-03" db="EMBL/GenBank/DDBJ databases">
        <title>First draft genome of Liparis tanakae, snailfish: a comprehensive survey of snailfish specific genes.</title>
        <authorList>
            <person name="Kim W."/>
            <person name="Song I."/>
            <person name="Jeong J.-H."/>
            <person name="Kim D."/>
            <person name="Kim S."/>
            <person name="Ryu S."/>
            <person name="Song J.Y."/>
            <person name="Lee S.K."/>
        </authorList>
    </citation>
    <scope>NUCLEOTIDE SEQUENCE [LARGE SCALE GENOMIC DNA]</scope>
    <source>
        <tissue evidence="2">Muscle</tissue>
    </source>
</reference>
<organism evidence="2 3">
    <name type="scientific">Liparis tanakae</name>
    <name type="common">Tanaka's snailfish</name>
    <dbReference type="NCBI Taxonomy" id="230148"/>
    <lineage>
        <taxon>Eukaryota</taxon>
        <taxon>Metazoa</taxon>
        <taxon>Chordata</taxon>
        <taxon>Craniata</taxon>
        <taxon>Vertebrata</taxon>
        <taxon>Euteleostomi</taxon>
        <taxon>Actinopterygii</taxon>
        <taxon>Neopterygii</taxon>
        <taxon>Teleostei</taxon>
        <taxon>Neoteleostei</taxon>
        <taxon>Acanthomorphata</taxon>
        <taxon>Eupercaria</taxon>
        <taxon>Perciformes</taxon>
        <taxon>Cottioidei</taxon>
        <taxon>Cottales</taxon>
        <taxon>Liparidae</taxon>
        <taxon>Liparis</taxon>
    </lineage>
</organism>
<name>A0A4Z2IBX1_9TELE</name>
<protein>
    <submittedName>
        <fullName evidence="2">Uncharacterized protein</fullName>
    </submittedName>
</protein>
<evidence type="ECO:0000313" key="2">
    <source>
        <dbReference type="EMBL" id="TNN75390.1"/>
    </source>
</evidence>
<dbReference type="AlphaFoldDB" id="A0A4Z2IBX1"/>
<evidence type="ECO:0000256" key="1">
    <source>
        <dbReference type="SAM" id="MobiDB-lite"/>
    </source>
</evidence>
<dbReference type="Proteomes" id="UP000314294">
    <property type="component" value="Unassembled WGS sequence"/>
</dbReference>
<accession>A0A4Z2IBX1</accession>
<proteinExistence type="predicted"/>
<evidence type="ECO:0000313" key="3">
    <source>
        <dbReference type="Proteomes" id="UP000314294"/>
    </source>
</evidence>